<proteinExistence type="predicted"/>
<evidence type="ECO:0000313" key="2">
    <source>
        <dbReference type="EMBL" id="QCD96505.1"/>
    </source>
</evidence>
<dbReference type="AlphaFoldDB" id="A0A4D6M5M1"/>
<accession>A0A4D6M5M1</accession>
<protein>
    <submittedName>
        <fullName evidence="2">Uncharacterized protein</fullName>
    </submittedName>
</protein>
<organism evidence="2 3">
    <name type="scientific">Vigna unguiculata</name>
    <name type="common">Cowpea</name>
    <dbReference type="NCBI Taxonomy" id="3917"/>
    <lineage>
        <taxon>Eukaryota</taxon>
        <taxon>Viridiplantae</taxon>
        <taxon>Streptophyta</taxon>
        <taxon>Embryophyta</taxon>
        <taxon>Tracheophyta</taxon>
        <taxon>Spermatophyta</taxon>
        <taxon>Magnoliopsida</taxon>
        <taxon>eudicotyledons</taxon>
        <taxon>Gunneridae</taxon>
        <taxon>Pentapetalae</taxon>
        <taxon>rosids</taxon>
        <taxon>fabids</taxon>
        <taxon>Fabales</taxon>
        <taxon>Fabaceae</taxon>
        <taxon>Papilionoideae</taxon>
        <taxon>50 kb inversion clade</taxon>
        <taxon>NPAAA clade</taxon>
        <taxon>indigoferoid/millettioid clade</taxon>
        <taxon>Phaseoleae</taxon>
        <taxon>Vigna</taxon>
    </lineage>
</organism>
<gene>
    <name evidence="2" type="ORF">DEO72_LG6g1209</name>
</gene>
<feature type="region of interest" description="Disordered" evidence="1">
    <location>
        <begin position="66"/>
        <end position="90"/>
    </location>
</feature>
<dbReference type="Proteomes" id="UP000501690">
    <property type="component" value="Linkage Group LG6"/>
</dbReference>
<evidence type="ECO:0000256" key="1">
    <source>
        <dbReference type="SAM" id="MobiDB-lite"/>
    </source>
</evidence>
<keyword evidence="3" id="KW-1185">Reference proteome</keyword>
<name>A0A4D6M5M1_VIGUN</name>
<dbReference type="EMBL" id="CP039350">
    <property type="protein sequence ID" value="QCD96505.1"/>
    <property type="molecule type" value="Genomic_DNA"/>
</dbReference>
<reference evidence="2 3" key="1">
    <citation type="submission" date="2019-04" db="EMBL/GenBank/DDBJ databases">
        <title>An improved genome assembly and genetic linkage map for asparagus bean, Vigna unguiculata ssp. sesquipedialis.</title>
        <authorList>
            <person name="Xia Q."/>
            <person name="Zhang R."/>
            <person name="Dong Y."/>
        </authorList>
    </citation>
    <scope>NUCLEOTIDE SEQUENCE [LARGE SCALE GENOMIC DNA]</scope>
    <source>
        <tissue evidence="2">Leaf</tissue>
    </source>
</reference>
<evidence type="ECO:0000313" key="3">
    <source>
        <dbReference type="Proteomes" id="UP000501690"/>
    </source>
</evidence>
<sequence>MLWESPLEDCVPLFRVKLVSGLLLAYSQVREARTLYVRCLDGSFDVAKSVKLAQASLPRLGEINRGSPIGVSPKRDPAGATAPCFEPSPRRMGARLSETLQPERDAGRDSAMVALQWSGRNSMAPVSGCPWWCPILHNSVGSLGENSRVALQGSGRNAMAPVSGCPWWCPVCITRDGFKLGDEQLRFEQRYPPQVQASAESD</sequence>